<evidence type="ECO:0000256" key="12">
    <source>
        <dbReference type="ARBA" id="ARBA00023254"/>
    </source>
</evidence>
<keyword evidence="5" id="KW-0963">Cytoplasm</keyword>
<keyword evidence="11" id="KW-0539">Nucleus</keyword>
<evidence type="ECO:0000256" key="2">
    <source>
        <dbReference type="ARBA" id="ARBA00004496"/>
    </source>
</evidence>
<dbReference type="GO" id="GO:0000278">
    <property type="term" value="P:mitotic cell cycle"/>
    <property type="evidence" value="ECO:0007669"/>
    <property type="project" value="UniProtKB-ARBA"/>
</dbReference>
<comment type="similarity">
    <text evidence="3">Belongs to the protein-tyrosine phosphatase family. Non-receptor class CDC14 subfamily.</text>
</comment>
<sequence>MLIEDAHMIEFIPQAVYYTWFPEGHAPRSTADVTYFCVDRQLLYTNFYLDFGPLNLGHTFVFSQVLNHELARVKSFGKKLVFYSSADGKRKANAICILACWGILFNYMTADQAYAPFHTVTQSLPPFHDATPSICLFKLSVLDCLRGLEKAVRFRFVDTATFNVDDYQHYEQVEHGDLNWLSPKFIAFAGPHDVYRHTTEGFISLTPEHYVPYFKSHNVTLVIRLNEKLYDESRFKAAGIDHLDLYYPDGANPPDEILHRFLAACEATTGAVAVHCKAGLGRTGTCIGAYLMKHYHFTAKECIGWLRLCRAGSVIGPQQQFMEAIEPRMWSYKMTNNRDDVASSERPRHSGELQSSPSKPKQSTLRILKPSATPITTISGKSLLKHNMALPPKLVPASSSVLHLPPTSPNKATALKATLRLNLSFQSPKPMSLSPTKQAQSASEGSPIVESPKTQGDNLRELKHTWAKSPTHKSPTHAAVTSSSFGDNSPE</sequence>
<feature type="region of interest" description="Disordered" evidence="14">
    <location>
        <begin position="339"/>
        <end position="371"/>
    </location>
</feature>
<dbReference type="EMBL" id="QUTG01006801">
    <property type="protein sequence ID" value="RHY83576.1"/>
    <property type="molecule type" value="Genomic_DNA"/>
</dbReference>
<feature type="domain" description="Tyrosine specific protein phosphatases" evidence="16">
    <location>
        <begin position="259"/>
        <end position="321"/>
    </location>
</feature>
<dbReference type="PROSITE" id="PS00383">
    <property type="entry name" value="TYR_PHOSPHATASE_1"/>
    <property type="match status" value="1"/>
</dbReference>
<dbReference type="PANTHER" id="PTHR23339">
    <property type="entry name" value="TYROSINE SPECIFIC PROTEIN PHOSPHATASE AND DUAL SPECIFICITY PROTEIN PHOSPHATASE"/>
    <property type="match status" value="1"/>
</dbReference>
<comment type="subcellular location">
    <subcellularLocation>
        <location evidence="2">Cytoplasm</location>
    </subcellularLocation>
    <subcellularLocation>
        <location evidence="1">Nucleus</location>
    </subcellularLocation>
</comment>
<dbReference type="AlphaFoldDB" id="A0A418CPU6"/>
<organism evidence="17 20">
    <name type="scientific">Aphanomyces astaci</name>
    <name type="common">Crayfish plague agent</name>
    <dbReference type="NCBI Taxonomy" id="112090"/>
    <lineage>
        <taxon>Eukaryota</taxon>
        <taxon>Sar</taxon>
        <taxon>Stramenopiles</taxon>
        <taxon>Oomycota</taxon>
        <taxon>Saprolegniomycetes</taxon>
        <taxon>Saprolegniales</taxon>
        <taxon>Verrucalvaceae</taxon>
        <taxon>Aphanomyces</taxon>
    </lineage>
</organism>
<evidence type="ECO:0000256" key="13">
    <source>
        <dbReference type="ARBA" id="ARBA00023306"/>
    </source>
</evidence>
<evidence type="ECO:0000256" key="11">
    <source>
        <dbReference type="ARBA" id="ARBA00023242"/>
    </source>
</evidence>
<dbReference type="GO" id="GO:0032954">
    <property type="term" value="P:regulation of cytokinetic process"/>
    <property type="evidence" value="ECO:0007669"/>
    <property type="project" value="UniProtKB-ARBA"/>
</dbReference>
<dbReference type="GO" id="GO:0031981">
    <property type="term" value="C:nuclear lumen"/>
    <property type="evidence" value="ECO:0007669"/>
    <property type="project" value="UniProtKB-ARBA"/>
</dbReference>
<feature type="region of interest" description="Disordered" evidence="14">
    <location>
        <begin position="426"/>
        <end position="491"/>
    </location>
</feature>
<dbReference type="EC" id="3.1.3.48" evidence="4"/>
<dbReference type="FunFam" id="3.90.190.10:FF:000038">
    <property type="entry name" value="Tyrosine-protein phosphatase CDC14"/>
    <property type="match status" value="1"/>
</dbReference>
<evidence type="ECO:0000313" key="20">
    <source>
        <dbReference type="Proteomes" id="UP000285712"/>
    </source>
</evidence>
<dbReference type="InterPro" id="IPR044506">
    <property type="entry name" value="CDC14_C"/>
</dbReference>
<evidence type="ECO:0000256" key="4">
    <source>
        <dbReference type="ARBA" id="ARBA00013064"/>
    </source>
</evidence>
<dbReference type="SUPFAM" id="SSF52799">
    <property type="entry name" value="(Phosphotyrosine protein) phosphatases II"/>
    <property type="match status" value="2"/>
</dbReference>
<dbReference type="Proteomes" id="UP000285712">
    <property type="component" value="Unassembled WGS sequence"/>
</dbReference>
<dbReference type="CDD" id="cd14499">
    <property type="entry name" value="CDC14_C"/>
    <property type="match status" value="1"/>
</dbReference>
<keyword evidence="6" id="KW-0597">Phosphoprotein</keyword>
<dbReference type="GO" id="GO:0005856">
    <property type="term" value="C:cytoskeleton"/>
    <property type="evidence" value="ECO:0007669"/>
    <property type="project" value="UniProtKB-ARBA"/>
</dbReference>
<proteinExistence type="inferred from homology"/>
<accession>A0A418CPU6</accession>
<evidence type="ECO:0000313" key="18">
    <source>
        <dbReference type="EMBL" id="RHZ18234.1"/>
    </source>
</evidence>
<comment type="caution">
    <text evidence="17">The sequence shown here is derived from an EMBL/GenBank/DDBJ whole genome shotgun (WGS) entry which is preliminary data.</text>
</comment>
<evidence type="ECO:0000256" key="5">
    <source>
        <dbReference type="ARBA" id="ARBA00022490"/>
    </source>
</evidence>
<keyword evidence="8" id="KW-0498">Mitosis</keyword>
<dbReference type="VEuPathDB" id="FungiDB:H257_10953"/>
<keyword evidence="10" id="KW-0904">Protein phosphatase</keyword>
<dbReference type="PROSITE" id="PS50056">
    <property type="entry name" value="TYR_PHOSPHATASE_2"/>
    <property type="match status" value="1"/>
</dbReference>
<dbReference type="Pfam" id="PF00782">
    <property type="entry name" value="DSPc"/>
    <property type="match status" value="1"/>
</dbReference>
<evidence type="ECO:0000256" key="8">
    <source>
        <dbReference type="ARBA" id="ARBA00022776"/>
    </source>
</evidence>
<dbReference type="InterPro" id="IPR050561">
    <property type="entry name" value="PTP"/>
</dbReference>
<dbReference type="GO" id="GO:0005737">
    <property type="term" value="C:cytoplasm"/>
    <property type="evidence" value="ECO:0007669"/>
    <property type="project" value="UniProtKB-SubCell"/>
</dbReference>
<dbReference type="Pfam" id="PF14671">
    <property type="entry name" value="DSPn"/>
    <property type="match status" value="1"/>
</dbReference>
<name>A0A418CPU6_APHAT</name>
<feature type="compositionally biased region" description="Polar residues" evidence="14">
    <location>
        <begin position="479"/>
        <end position="491"/>
    </location>
</feature>
<evidence type="ECO:0000259" key="16">
    <source>
        <dbReference type="PROSITE" id="PS50056"/>
    </source>
</evidence>
<keyword evidence="12" id="KW-0469">Meiosis</keyword>
<evidence type="ECO:0000256" key="3">
    <source>
        <dbReference type="ARBA" id="ARBA00007315"/>
    </source>
</evidence>
<dbReference type="GO" id="GO:0051321">
    <property type="term" value="P:meiotic cell cycle"/>
    <property type="evidence" value="ECO:0007669"/>
    <property type="project" value="UniProtKB-KW"/>
</dbReference>
<evidence type="ECO:0000256" key="7">
    <source>
        <dbReference type="ARBA" id="ARBA00022618"/>
    </source>
</evidence>
<keyword evidence="13" id="KW-0131">Cell cycle</keyword>
<evidence type="ECO:0000313" key="19">
    <source>
        <dbReference type="Proteomes" id="UP000285430"/>
    </source>
</evidence>
<evidence type="ECO:0000256" key="6">
    <source>
        <dbReference type="ARBA" id="ARBA00022553"/>
    </source>
</evidence>
<feature type="compositionally biased region" description="Basic and acidic residues" evidence="14">
    <location>
        <begin position="339"/>
        <end position="351"/>
    </location>
</feature>
<dbReference type="PROSITE" id="PS50054">
    <property type="entry name" value="TYR_PHOSPHATASE_DUAL"/>
    <property type="match status" value="1"/>
</dbReference>
<dbReference type="InterPro" id="IPR020422">
    <property type="entry name" value="TYR_PHOSPHATASE_DUAL_dom"/>
</dbReference>
<gene>
    <name evidence="17" type="ORF">DYB35_002873</name>
    <name evidence="18" type="ORF">DYB37_004235</name>
</gene>
<dbReference type="EMBL" id="QUTH01003636">
    <property type="protein sequence ID" value="RHZ18234.1"/>
    <property type="molecule type" value="Genomic_DNA"/>
</dbReference>
<dbReference type="SMART" id="SM00195">
    <property type="entry name" value="DSPc"/>
    <property type="match status" value="1"/>
</dbReference>
<dbReference type="InterPro" id="IPR029021">
    <property type="entry name" value="Prot-tyrosine_phosphatase-like"/>
</dbReference>
<keyword evidence="9" id="KW-0378">Hydrolase</keyword>
<keyword evidence="7" id="KW-0132">Cell division</keyword>
<dbReference type="InterPro" id="IPR016130">
    <property type="entry name" value="Tyr_Pase_AS"/>
</dbReference>
<evidence type="ECO:0000256" key="1">
    <source>
        <dbReference type="ARBA" id="ARBA00004123"/>
    </source>
</evidence>
<dbReference type="GO" id="GO:0051301">
    <property type="term" value="P:cell division"/>
    <property type="evidence" value="ECO:0007669"/>
    <property type="project" value="UniProtKB-KW"/>
</dbReference>
<dbReference type="InterPro" id="IPR029260">
    <property type="entry name" value="DSPn"/>
</dbReference>
<dbReference type="Proteomes" id="UP000285430">
    <property type="component" value="Unassembled WGS sequence"/>
</dbReference>
<dbReference type="GO" id="GO:0004725">
    <property type="term" value="F:protein tyrosine phosphatase activity"/>
    <property type="evidence" value="ECO:0007669"/>
    <property type="project" value="UniProtKB-EC"/>
</dbReference>
<dbReference type="GO" id="GO:0007096">
    <property type="term" value="P:regulation of exit from mitosis"/>
    <property type="evidence" value="ECO:0007669"/>
    <property type="project" value="UniProtKB-ARBA"/>
</dbReference>
<evidence type="ECO:0000313" key="17">
    <source>
        <dbReference type="EMBL" id="RHY83576.1"/>
    </source>
</evidence>
<dbReference type="InterPro" id="IPR000340">
    <property type="entry name" value="Dual-sp_phosphatase_cat-dom"/>
</dbReference>
<dbReference type="Gene3D" id="3.90.190.10">
    <property type="entry name" value="Protein tyrosine phosphatase superfamily"/>
    <property type="match status" value="2"/>
</dbReference>
<feature type="compositionally biased region" description="Polar residues" evidence="14">
    <location>
        <begin position="426"/>
        <end position="444"/>
    </location>
</feature>
<dbReference type="GO" id="GO:0033554">
    <property type="term" value="P:cellular response to stress"/>
    <property type="evidence" value="ECO:0007669"/>
    <property type="project" value="UniProtKB-ARBA"/>
</dbReference>
<feature type="compositionally biased region" description="Polar residues" evidence="14">
    <location>
        <begin position="352"/>
        <end position="365"/>
    </location>
</feature>
<evidence type="ECO:0000256" key="10">
    <source>
        <dbReference type="ARBA" id="ARBA00022912"/>
    </source>
</evidence>
<evidence type="ECO:0000259" key="15">
    <source>
        <dbReference type="PROSITE" id="PS50054"/>
    </source>
</evidence>
<dbReference type="InterPro" id="IPR000387">
    <property type="entry name" value="Tyr_Pase_dom"/>
</dbReference>
<dbReference type="CDD" id="cd17657">
    <property type="entry name" value="CDC14_N"/>
    <property type="match status" value="1"/>
</dbReference>
<feature type="domain" description="Tyrosine-protein phosphatase" evidence="15">
    <location>
        <begin position="190"/>
        <end position="334"/>
    </location>
</feature>
<protein>
    <recommendedName>
        <fullName evidence="4">protein-tyrosine-phosphatase</fullName>
        <ecNumber evidence="4">3.1.3.48</ecNumber>
    </recommendedName>
</protein>
<reference evidence="19 20" key="1">
    <citation type="submission" date="2018-08" db="EMBL/GenBank/DDBJ databases">
        <title>Aphanomyces genome sequencing and annotation.</title>
        <authorList>
            <person name="Minardi D."/>
            <person name="Oidtmann B."/>
            <person name="Van Der Giezen M."/>
            <person name="Studholme D.J."/>
        </authorList>
    </citation>
    <scope>NUCLEOTIDE SEQUENCE [LARGE SCALE GENOMIC DNA]</scope>
    <source>
        <strain evidence="18 19">Da</strain>
        <strain evidence="17 20">Sv</strain>
    </source>
</reference>
<evidence type="ECO:0000256" key="9">
    <source>
        <dbReference type="ARBA" id="ARBA00022801"/>
    </source>
</evidence>
<evidence type="ECO:0000256" key="14">
    <source>
        <dbReference type="SAM" id="MobiDB-lite"/>
    </source>
</evidence>